<comment type="caution">
    <text evidence="3">The sequence shown here is derived from an EMBL/GenBank/DDBJ whole genome shotgun (WGS) entry which is preliminary data.</text>
</comment>
<dbReference type="RefSeq" id="WP_049740596.1">
    <property type="nucleotide sequence ID" value="NZ_BJON01000003.1"/>
</dbReference>
<dbReference type="InterPro" id="IPR016032">
    <property type="entry name" value="Sig_transdc_resp-reg_C-effctor"/>
</dbReference>
<name>A0ABQ0TH65_9BACL</name>
<sequence>MFQAVIVEKEDEIYAVEKSASASINCFGEFEVRNRTGQPIHWPTQKMEELFAYLLCHHGEAMSEWRLVDSIWAITDSEQVKQSLHITINGLIKMVKEHGLAVDIQKQSNGYVLETTSKDYDLLAFQRFDLSLLQRESNHDAIEQLCDRYKGPLLERRNYSWKYPLVKHYGQKYTSLVRHLLQRDMDEQRWQRAERRLYNYLSMYPLHQEMNLTMLLLYARSSQLQKMERHFTWFSSLYQMEKGEELPKEIREWVESYLL</sequence>
<accession>A0ABQ0TH65</accession>
<dbReference type="EMBL" id="BJON01000003">
    <property type="protein sequence ID" value="GED67219.1"/>
    <property type="molecule type" value="Genomic_DNA"/>
</dbReference>
<keyword evidence="1" id="KW-0805">Transcription regulation</keyword>
<dbReference type="Proteomes" id="UP000319578">
    <property type="component" value="Unassembled WGS sequence"/>
</dbReference>
<evidence type="ECO:0008006" key="5">
    <source>
        <dbReference type="Google" id="ProtNLM"/>
    </source>
</evidence>
<dbReference type="PANTHER" id="PTHR35807:SF1">
    <property type="entry name" value="TRANSCRIPTIONAL REGULATOR REDD"/>
    <property type="match status" value="1"/>
</dbReference>
<dbReference type="InterPro" id="IPR051677">
    <property type="entry name" value="AfsR-DnrI-RedD_regulator"/>
</dbReference>
<proteinExistence type="predicted"/>
<dbReference type="InterPro" id="IPR036388">
    <property type="entry name" value="WH-like_DNA-bd_sf"/>
</dbReference>
<evidence type="ECO:0000256" key="1">
    <source>
        <dbReference type="ARBA" id="ARBA00023015"/>
    </source>
</evidence>
<gene>
    <name evidence="3" type="ORF">BRE01_09210</name>
</gene>
<dbReference type="PANTHER" id="PTHR35807">
    <property type="entry name" value="TRANSCRIPTIONAL REGULATOR REDD-RELATED"/>
    <property type="match status" value="1"/>
</dbReference>
<reference evidence="3 4" key="1">
    <citation type="submission" date="2019-06" db="EMBL/GenBank/DDBJ databases">
        <title>Whole genome shotgun sequence of Brevibacillus reuszeri NBRC 15719.</title>
        <authorList>
            <person name="Hosoyama A."/>
            <person name="Uohara A."/>
            <person name="Ohji S."/>
            <person name="Ichikawa N."/>
        </authorList>
    </citation>
    <scope>NUCLEOTIDE SEQUENCE [LARGE SCALE GENOMIC DNA]</scope>
    <source>
        <strain evidence="3 4">NBRC 15719</strain>
    </source>
</reference>
<dbReference type="SUPFAM" id="SSF46894">
    <property type="entry name" value="C-terminal effector domain of the bipartite response regulators"/>
    <property type="match status" value="1"/>
</dbReference>
<keyword evidence="4" id="KW-1185">Reference proteome</keyword>
<evidence type="ECO:0000313" key="3">
    <source>
        <dbReference type="EMBL" id="GED67219.1"/>
    </source>
</evidence>
<organism evidence="3 4">
    <name type="scientific">Brevibacillus reuszeri</name>
    <dbReference type="NCBI Taxonomy" id="54915"/>
    <lineage>
        <taxon>Bacteria</taxon>
        <taxon>Bacillati</taxon>
        <taxon>Bacillota</taxon>
        <taxon>Bacilli</taxon>
        <taxon>Bacillales</taxon>
        <taxon>Paenibacillaceae</taxon>
        <taxon>Brevibacillus</taxon>
    </lineage>
</organism>
<protein>
    <recommendedName>
        <fullName evidence="5">Bacterial transcriptional activator domain-containing protein</fullName>
    </recommendedName>
</protein>
<evidence type="ECO:0000313" key="4">
    <source>
        <dbReference type="Proteomes" id="UP000319578"/>
    </source>
</evidence>
<evidence type="ECO:0000256" key="2">
    <source>
        <dbReference type="ARBA" id="ARBA00023163"/>
    </source>
</evidence>
<dbReference type="Gene3D" id="1.10.10.10">
    <property type="entry name" value="Winged helix-like DNA-binding domain superfamily/Winged helix DNA-binding domain"/>
    <property type="match status" value="1"/>
</dbReference>
<keyword evidence="2" id="KW-0804">Transcription</keyword>